<dbReference type="AlphaFoldDB" id="A0AAE3LIT5"/>
<gene>
    <name evidence="1" type="ORF">OD355_00145</name>
</gene>
<comment type="caution">
    <text evidence="1">The sequence shown here is derived from an EMBL/GenBank/DDBJ whole genome shotgun (WGS) entry which is preliminary data.</text>
</comment>
<proteinExistence type="predicted"/>
<protein>
    <submittedName>
        <fullName evidence="1">Uncharacterized protein</fullName>
    </submittedName>
</protein>
<sequence>MKQIILLISIISSLFTYNTDDEASTFAEKLKGGWTLTPGSKISYYDAFNNLVDERIVPLSVSGTILHIQPQNLIIRDNKNNVKNLVYQLDENSYNSGKMTVQEIASADNKEIISLLSAQNLSLSSDKSNALRIQCAYEKNYSSDILDKSVDFDHAVVEMVFNKNSLFSDLILPY</sequence>
<dbReference type="Proteomes" id="UP001209317">
    <property type="component" value="Unassembled WGS sequence"/>
</dbReference>
<evidence type="ECO:0000313" key="1">
    <source>
        <dbReference type="EMBL" id="MCU7692923.1"/>
    </source>
</evidence>
<evidence type="ECO:0000313" key="2">
    <source>
        <dbReference type="Proteomes" id="UP001209317"/>
    </source>
</evidence>
<organism evidence="1 2">
    <name type="scientific">Haoranjiania flava</name>
    <dbReference type="NCBI Taxonomy" id="1856322"/>
    <lineage>
        <taxon>Bacteria</taxon>
        <taxon>Pseudomonadati</taxon>
        <taxon>Bacteroidota</taxon>
        <taxon>Chitinophagia</taxon>
        <taxon>Chitinophagales</taxon>
        <taxon>Chitinophagaceae</taxon>
        <taxon>Haoranjiania</taxon>
    </lineage>
</organism>
<dbReference type="EMBL" id="JAOTPL010000001">
    <property type="protein sequence ID" value="MCU7692923.1"/>
    <property type="molecule type" value="Genomic_DNA"/>
</dbReference>
<dbReference type="RefSeq" id="WP_263036411.1">
    <property type="nucleotide sequence ID" value="NZ_JAOTPL010000001.1"/>
</dbReference>
<name>A0AAE3LIT5_9BACT</name>
<keyword evidence="2" id="KW-1185">Reference proteome</keyword>
<accession>A0AAE3LIT5</accession>
<reference evidence="1" key="1">
    <citation type="submission" date="2022-10" db="EMBL/GenBank/DDBJ databases">
        <authorList>
            <person name="Kim H.S."/>
            <person name="Kim J.-S."/>
            <person name="Suh M.K."/>
            <person name="Eom M.K."/>
            <person name="Lee J.-S."/>
        </authorList>
    </citation>
    <scope>NUCLEOTIDE SEQUENCE</scope>
    <source>
        <strain evidence="1">LIP-5</strain>
    </source>
</reference>